<dbReference type="Gene3D" id="3.10.450.50">
    <property type="match status" value="1"/>
</dbReference>
<name>A0ABS4TT32_9PSEU</name>
<organism evidence="2 3">
    <name type="scientific">Kibdelosporangium banguiense</name>
    <dbReference type="NCBI Taxonomy" id="1365924"/>
    <lineage>
        <taxon>Bacteria</taxon>
        <taxon>Bacillati</taxon>
        <taxon>Actinomycetota</taxon>
        <taxon>Actinomycetes</taxon>
        <taxon>Pseudonocardiales</taxon>
        <taxon>Pseudonocardiaceae</taxon>
        <taxon>Kibdelosporangium</taxon>
    </lineage>
</organism>
<gene>
    <name evidence="2" type="ORF">JOF56_007950</name>
</gene>
<dbReference type="RefSeq" id="WP_209644490.1">
    <property type="nucleotide sequence ID" value="NZ_JAGINW010000001.1"/>
</dbReference>
<dbReference type="SUPFAM" id="SSF54427">
    <property type="entry name" value="NTF2-like"/>
    <property type="match status" value="1"/>
</dbReference>
<sequence length="129" mass="14221">MTDDRADADAIHDLEKQLSCAMRDGDADILDALCADELVYVHSNATRDAKPSLLAKIRNQELRCTEVRHQPEDHVVVIGDTAVAAGTVTGTVYVNDRAIELHNRALAVWARHGGPWRLIAYQSTPIPPR</sequence>
<dbReference type="InterPro" id="IPR027843">
    <property type="entry name" value="DUF4440"/>
</dbReference>
<dbReference type="Pfam" id="PF14534">
    <property type="entry name" value="DUF4440"/>
    <property type="match status" value="1"/>
</dbReference>
<feature type="domain" description="DUF4440" evidence="1">
    <location>
        <begin position="11"/>
        <end position="118"/>
    </location>
</feature>
<dbReference type="EMBL" id="JAGINW010000001">
    <property type="protein sequence ID" value="MBP2327565.1"/>
    <property type="molecule type" value="Genomic_DNA"/>
</dbReference>
<dbReference type="Proteomes" id="UP001519332">
    <property type="component" value="Unassembled WGS sequence"/>
</dbReference>
<evidence type="ECO:0000313" key="2">
    <source>
        <dbReference type="EMBL" id="MBP2327565.1"/>
    </source>
</evidence>
<proteinExistence type="predicted"/>
<evidence type="ECO:0000313" key="3">
    <source>
        <dbReference type="Proteomes" id="UP001519332"/>
    </source>
</evidence>
<keyword evidence="3" id="KW-1185">Reference proteome</keyword>
<evidence type="ECO:0000259" key="1">
    <source>
        <dbReference type="Pfam" id="PF14534"/>
    </source>
</evidence>
<protein>
    <submittedName>
        <fullName evidence="2">Ketosteroid isomerase-like protein</fullName>
    </submittedName>
</protein>
<reference evidence="2 3" key="1">
    <citation type="submission" date="2021-03" db="EMBL/GenBank/DDBJ databases">
        <title>Sequencing the genomes of 1000 actinobacteria strains.</title>
        <authorList>
            <person name="Klenk H.-P."/>
        </authorList>
    </citation>
    <scope>NUCLEOTIDE SEQUENCE [LARGE SCALE GENOMIC DNA]</scope>
    <source>
        <strain evidence="2 3">DSM 46670</strain>
    </source>
</reference>
<accession>A0ABS4TT32</accession>
<comment type="caution">
    <text evidence="2">The sequence shown here is derived from an EMBL/GenBank/DDBJ whole genome shotgun (WGS) entry which is preliminary data.</text>
</comment>
<dbReference type="InterPro" id="IPR032710">
    <property type="entry name" value="NTF2-like_dom_sf"/>
</dbReference>